<accession>A0A222YVL3</accession>
<evidence type="ECO:0000313" key="2">
    <source>
        <dbReference type="EMBL" id="ASR75622.1"/>
    </source>
</evidence>
<keyword evidence="3" id="KW-1185">Reference proteome</keyword>
<dbReference type="EMBL" id="MF155946">
    <property type="protein sequence ID" value="ASR75410.1"/>
    <property type="molecule type" value="Genomic_DNA"/>
</dbReference>
<protein>
    <submittedName>
        <fullName evidence="1">Uncharacterized protein</fullName>
    </submittedName>
</protein>
<dbReference type="OrthoDB" id="25481at10239"/>
<proteinExistence type="predicted"/>
<sequence length="58" mass="6406">MAMVMAFGPEENEDCEGCFARRAIGTFNLNEVETPLCGHCSVYRNADNTEVIIPNEPV</sequence>
<organism evidence="1 3">
    <name type="scientific">Streptomyces phage Mildred21</name>
    <dbReference type="NCBI Taxonomy" id="2023959"/>
    <lineage>
        <taxon>Viruses</taxon>
        <taxon>Duplodnaviria</taxon>
        <taxon>Heunggongvirae</taxon>
        <taxon>Uroviricota</taxon>
        <taxon>Caudoviricetes</taxon>
        <taxon>Stanwilliamsviridae</taxon>
        <taxon>Boydwoodruffvirinae</taxon>
        <taxon>Samistivirus</taxon>
        <taxon>Samistivirus mildred21</taxon>
    </lineage>
</organism>
<evidence type="ECO:0000313" key="1">
    <source>
        <dbReference type="EMBL" id="ASR75410.1"/>
    </source>
</evidence>
<name>A0A222YVL3_9CAUD</name>
<gene>
    <name evidence="1" type="ORF">SEA_MILDRED21_2</name>
    <name evidence="2" type="ORF">SEA_MILDRED21_265</name>
</gene>
<reference evidence="1 3" key="1">
    <citation type="submission" date="2017-05" db="EMBL/GenBank/DDBJ databases">
        <authorList>
            <person name="Chapman J."/>
            <person name="Chang C."/>
            <person name="Suresh T."/>
            <person name="Shishido T.C."/>
            <person name="Bindert I."/>
            <person name="Shaffer C.D."/>
            <person name="Weston-Hafer K.A."/>
            <person name="Russell D.A."/>
            <person name="Pope W.H."/>
            <person name="Jacobs-Sera D."/>
            <person name="Hendrix R.W."/>
            <person name="Hatfull G.F."/>
        </authorList>
    </citation>
    <scope>NUCLEOTIDE SEQUENCE [LARGE SCALE GENOMIC DNA]</scope>
</reference>
<evidence type="ECO:0000313" key="3">
    <source>
        <dbReference type="Proteomes" id="UP000223009"/>
    </source>
</evidence>
<dbReference type="EMBL" id="MF155946">
    <property type="protein sequence ID" value="ASR75622.1"/>
    <property type="molecule type" value="Genomic_DNA"/>
</dbReference>
<dbReference type="Proteomes" id="UP000223009">
    <property type="component" value="Segment"/>
</dbReference>